<feature type="compositionally biased region" description="Basic and acidic residues" evidence="2">
    <location>
        <begin position="419"/>
        <end position="432"/>
    </location>
</feature>
<accession>A0ABX6AFL0</accession>
<feature type="compositionally biased region" description="Low complexity" evidence="2">
    <location>
        <begin position="445"/>
        <end position="469"/>
    </location>
</feature>
<proteinExistence type="predicted"/>
<feature type="transmembrane region" description="Helical" evidence="3">
    <location>
        <begin position="474"/>
        <end position="496"/>
    </location>
</feature>
<sequence>MTCITKERGRHEQPSPSALFIRLKPPQGQPRAERKTSPFLYPGHKLIGIRAALRTLHGGRSPFLFRQEGFPVKLCRSLAVAAAVAVTAPVALFTAGPALAAGTPAAQTQHQPTYAELEKAAADAEKAYEKAVAAEAEGRKKLEATLDSLDSDTHPLKAATITADRAAKEAAGAEAAAEKAVADAEAALEAAGSDTEKAEAQQALDAAEADLAKAVEVRQEADAAAKAARTALDDARVAAVREYGVVKDTLEKARETKEAAEAALATAEECVRENGLTSLAVGLPSEVVAGTTVDFTLRVTNGTRRTLAVDPLVFFHADSEGRGEKNPLEVQWSNGSGWRTLNGSEPEHIARIDTMKPGEQSEVKLRMKVDSAARAADAFALFAGDASDAYRPCVLGPMKRYDFTLLPAGSKPGPVDEAEPGRPGEDDDKRPVTAEPGKGTGAGTGPSAQGGASRQAATGTGAGGSLAATGTSSAMAPLALTSAVTVALGAGAVLTLRRRKAADNA</sequence>
<keyword evidence="3" id="KW-1133">Transmembrane helix</keyword>
<gene>
    <name evidence="4" type="ORF">CP969_19405</name>
</gene>
<protein>
    <recommendedName>
        <fullName evidence="6">LPXTG cell wall anchor domain-containing protein</fullName>
    </recommendedName>
</protein>
<evidence type="ECO:0008006" key="6">
    <source>
        <dbReference type="Google" id="ProtNLM"/>
    </source>
</evidence>
<name>A0ABX6AFL0_STRVD</name>
<keyword evidence="5" id="KW-1185">Reference proteome</keyword>
<feature type="coiled-coil region" evidence="1">
    <location>
        <begin position="181"/>
        <end position="224"/>
    </location>
</feature>
<keyword evidence="3" id="KW-0472">Membrane</keyword>
<keyword evidence="1" id="KW-0175">Coiled coil</keyword>
<organism evidence="4 5">
    <name type="scientific">Streptomyces viridosporus T7A</name>
    <dbReference type="NCBI Taxonomy" id="665577"/>
    <lineage>
        <taxon>Bacteria</taxon>
        <taxon>Bacillati</taxon>
        <taxon>Actinomycetota</taxon>
        <taxon>Actinomycetes</taxon>
        <taxon>Kitasatosporales</taxon>
        <taxon>Streptomycetaceae</taxon>
        <taxon>Streptomyces</taxon>
    </lineage>
</organism>
<dbReference type="EMBL" id="CP023700">
    <property type="protein sequence ID" value="QEU86607.1"/>
    <property type="molecule type" value="Genomic_DNA"/>
</dbReference>
<evidence type="ECO:0000313" key="5">
    <source>
        <dbReference type="Proteomes" id="UP000327143"/>
    </source>
</evidence>
<keyword evidence="3" id="KW-0812">Transmembrane</keyword>
<dbReference type="Proteomes" id="UP000327143">
    <property type="component" value="Chromosome"/>
</dbReference>
<evidence type="ECO:0000256" key="3">
    <source>
        <dbReference type="SAM" id="Phobius"/>
    </source>
</evidence>
<feature type="region of interest" description="Disordered" evidence="2">
    <location>
        <begin position="406"/>
        <end position="469"/>
    </location>
</feature>
<evidence type="ECO:0000256" key="1">
    <source>
        <dbReference type="SAM" id="Coils"/>
    </source>
</evidence>
<evidence type="ECO:0000256" key="2">
    <source>
        <dbReference type="SAM" id="MobiDB-lite"/>
    </source>
</evidence>
<evidence type="ECO:0000313" key="4">
    <source>
        <dbReference type="EMBL" id="QEU86607.1"/>
    </source>
</evidence>
<reference evidence="4 5" key="1">
    <citation type="submission" date="2017-09" db="EMBL/GenBank/DDBJ databases">
        <authorList>
            <person name="Lee N."/>
            <person name="Cho B.-K."/>
        </authorList>
    </citation>
    <scope>NUCLEOTIDE SEQUENCE [LARGE SCALE GENOMIC DNA]</scope>
    <source>
        <strain evidence="4 5">ATCC 39115</strain>
    </source>
</reference>